<accession>G0W2Y5</accession>
<reference evidence="1" key="1">
    <citation type="submission" date="2011-08" db="EMBL/GenBank/DDBJ databases">
        <title>Effect of atrazine application history on degradation gene occurrence and natural degradation potential in different soils.</title>
        <authorList>
            <person name="Nousiainen A.O."/>
            <person name="Bjoerkloef K."/>
            <person name="Sagarkar S."/>
            <person name="Mukherjee S."/>
            <person name="Purohit H.J."/>
            <person name="Kapley A."/>
            <person name="Jorgensen K.S."/>
        </authorList>
    </citation>
    <scope>NUCLEOTIDE SEQUENCE</scope>
</reference>
<feature type="non-terminal residue" evidence="1">
    <location>
        <position position="66"/>
    </location>
</feature>
<gene>
    <name evidence="1" type="primary">atzB</name>
</gene>
<proteinExistence type="predicted"/>
<dbReference type="EMBL" id="HE579077">
    <property type="protein sequence ID" value="CCD21882.1"/>
    <property type="molecule type" value="Genomic_DNA"/>
</dbReference>
<feature type="non-terminal residue" evidence="1">
    <location>
        <position position="1"/>
    </location>
</feature>
<dbReference type="AlphaFoldDB" id="G0W2Y5"/>
<protein>
    <submittedName>
        <fullName evidence="1">Hydroxyatrazine hydrolase</fullName>
    </submittedName>
</protein>
<dbReference type="GO" id="GO:0016787">
    <property type="term" value="F:hydrolase activity"/>
    <property type="evidence" value="ECO:0007669"/>
    <property type="project" value="UniProtKB-KW"/>
</dbReference>
<organism evidence="1">
    <name type="scientific">uncultured Pseudomonas sp</name>
    <dbReference type="NCBI Taxonomy" id="114707"/>
    <lineage>
        <taxon>Bacteria</taxon>
        <taxon>Pseudomonadati</taxon>
        <taxon>Pseudomonadota</taxon>
        <taxon>Gammaproteobacteria</taxon>
        <taxon>Pseudomonadales</taxon>
        <taxon>Pseudomonadaceae</taxon>
        <taxon>Pseudomonas</taxon>
        <taxon>environmental samples</taxon>
    </lineage>
</organism>
<sequence>HHCAVVDAVFIHQGKHRVDLAQPGQHIKLGPVEGGKIADKGLKKMVMGVDQPRIGGQPPAVHHLTP</sequence>
<keyword evidence="1" id="KW-0378">Hydrolase</keyword>
<dbReference type="EMBL" id="HE579078">
    <property type="protein sequence ID" value="CCD21883.1"/>
    <property type="molecule type" value="Genomic_DNA"/>
</dbReference>
<evidence type="ECO:0000313" key="1">
    <source>
        <dbReference type="EMBL" id="CCD21883.1"/>
    </source>
</evidence>
<name>G0W2Y5_9PSED</name>